<dbReference type="Pfam" id="PF00041">
    <property type="entry name" value="fn3"/>
    <property type="match status" value="1"/>
</dbReference>
<evidence type="ECO:0000256" key="2">
    <source>
        <dbReference type="SAM" id="SignalP"/>
    </source>
</evidence>
<dbReference type="OrthoDB" id="6372180at2"/>
<protein>
    <recommendedName>
        <fullName evidence="7">Fibronectin type-III domain-containing protein</fullName>
    </recommendedName>
</protein>
<dbReference type="Gene3D" id="2.60.40.10">
    <property type="entry name" value="Immunoglobulins"/>
    <property type="match status" value="2"/>
</dbReference>
<keyword evidence="6" id="KW-1185">Reference proteome</keyword>
<evidence type="ECO:0000313" key="6">
    <source>
        <dbReference type="Proteomes" id="UP000216024"/>
    </source>
</evidence>
<evidence type="ECO:0000259" key="4">
    <source>
        <dbReference type="PROSITE" id="PS51272"/>
    </source>
</evidence>
<feature type="chain" id="PRO_5012289308" description="Fibronectin type-III domain-containing protein" evidence="2">
    <location>
        <begin position="28"/>
        <end position="1014"/>
    </location>
</feature>
<evidence type="ECO:0000313" key="5">
    <source>
        <dbReference type="EMBL" id="PAB59396.1"/>
    </source>
</evidence>
<dbReference type="PROSITE" id="PS51257">
    <property type="entry name" value="PROKAR_LIPOPROTEIN"/>
    <property type="match status" value="1"/>
</dbReference>
<keyword evidence="1" id="KW-0677">Repeat</keyword>
<evidence type="ECO:0008006" key="7">
    <source>
        <dbReference type="Google" id="ProtNLM"/>
    </source>
</evidence>
<dbReference type="InterPro" id="IPR036116">
    <property type="entry name" value="FN3_sf"/>
</dbReference>
<dbReference type="SUPFAM" id="SSF49265">
    <property type="entry name" value="Fibronectin type III"/>
    <property type="match status" value="1"/>
</dbReference>
<evidence type="ECO:0000256" key="1">
    <source>
        <dbReference type="ARBA" id="ARBA00022737"/>
    </source>
</evidence>
<dbReference type="CDD" id="cd00063">
    <property type="entry name" value="FN3"/>
    <property type="match status" value="1"/>
</dbReference>
<comment type="caution">
    <text evidence="5">The sequence shown here is derived from an EMBL/GenBank/DDBJ whole genome shotgun (WGS) entry which is preliminary data.</text>
</comment>
<dbReference type="InterPro" id="IPR013783">
    <property type="entry name" value="Ig-like_fold"/>
</dbReference>
<feature type="signal peptide" evidence="2">
    <location>
        <begin position="1"/>
        <end position="27"/>
    </location>
</feature>
<evidence type="ECO:0000259" key="3">
    <source>
        <dbReference type="PROSITE" id="PS50853"/>
    </source>
</evidence>
<dbReference type="Pfam" id="PF00395">
    <property type="entry name" value="SLH"/>
    <property type="match status" value="3"/>
</dbReference>
<dbReference type="PANTHER" id="PTHR43308:SF5">
    <property type="entry name" value="S-LAYER PROTEIN _ PEPTIDOGLYCAN ENDO-BETA-N-ACETYLGLUCOSAMINIDASE"/>
    <property type="match status" value="1"/>
</dbReference>
<dbReference type="PROSITE" id="PS51272">
    <property type="entry name" value="SLH"/>
    <property type="match status" value="3"/>
</dbReference>
<dbReference type="PROSITE" id="PS50853">
    <property type="entry name" value="FN3"/>
    <property type="match status" value="1"/>
</dbReference>
<dbReference type="PANTHER" id="PTHR43308">
    <property type="entry name" value="OUTER MEMBRANE PROTEIN ALPHA-RELATED"/>
    <property type="match status" value="1"/>
</dbReference>
<feature type="domain" description="SLH" evidence="4">
    <location>
        <begin position="834"/>
        <end position="897"/>
    </location>
</feature>
<accession>A0A267MIP0</accession>
<dbReference type="InterPro" id="IPR051465">
    <property type="entry name" value="Cell_Envelope_Struct_Comp"/>
</dbReference>
<name>A0A267MIP0_9FIRM</name>
<dbReference type="Proteomes" id="UP000216024">
    <property type="component" value="Unassembled WGS sequence"/>
</dbReference>
<proteinExistence type="predicted"/>
<gene>
    <name evidence="5" type="ORF">CCE28_11105</name>
</gene>
<dbReference type="InterPro" id="IPR003961">
    <property type="entry name" value="FN3_dom"/>
</dbReference>
<feature type="domain" description="Fibronectin type-III" evidence="3">
    <location>
        <begin position="531"/>
        <end position="615"/>
    </location>
</feature>
<dbReference type="AlphaFoldDB" id="A0A267MIP0"/>
<dbReference type="Pfam" id="PF16403">
    <property type="entry name" value="Bact_surface_Ig-like"/>
    <property type="match status" value="1"/>
</dbReference>
<feature type="domain" description="SLH" evidence="4">
    <location>
        <begin position="960"/>
        <end position="1014"/>
    </location>
</feature>
<dbReference type="InterPro" id="IPR032179">
    <property type="entry name" value="Cry22Aa_Ig-like"/>
</dbReference>
<keyword evidence="2" id="KW-0732">Signal</keyword>
<dbReference type="SMART" id="SM00060">
    <property type="entry name" value="FN3"/>
    <property type="match status" value="1"/>
</dbReference>
<dbReference type="InterPro" id="IPR001119">
    <property type="entry name" value="SLH_dom"/>
</dbReference>
<dbReference type="EMBL" id="NIBG01000008">
    <property type="protein sequence ID" value="PAB59396.1"/>
    <property type="molecule type" value="Genomic_DNA"/>
</dbReference>
<sequence>MKGKRIISMCICLLMVFSCLPTSYANADRPSISDIVDKTVNLIGSIANSEDERVQGLYDIAMYSAKGEVDPVTGDPWNTDELIGYLKRTMANQPAMTQEYLDKLNDKLSAEDEITIDEAIKLVDVLKIMDIFTVAERVQILEDMKDYKVPEIIKGDECEDLVAKIREDLPELESKLESQSDENNSNFDLELYIYGLTVIKEKIGEPVVIEDKSGDISIYIPDSINGIDVEGIMDEVLEGFTLWGYQYDSLDQLSNDFVKVINERLTDDEKYTLKVILAEFDLYEGDMVKPVITLEGDETVKINQGETYTDEGVTAEDNVDGDITSKVEDTIVKDGKVVDVVDTNVPGTYTIKYNVTDKAGNEADEVIRTVIVIKVVEIDEEDIEEEEVDGVTEITVTVPDVEVDEEGTTEPVVAQIPLSDNVKEDLGLTGDQEIEINLPALDIGVGEELTIAIKKAPESISADKKVLAVEIEVKGLDHNTTVTLVLPIPQGVNNPTAFHRTGSRWEIREGSKDGNEFKFDTNLSSVAIADKVEVPTLKSTSKSSSSVTLEWTSTLTGATYEVYKNGKRVTTTSSKTYTATKLEAKTQYDFKVRALDKDNFESEFSSEISVTTDKKYTSSGGGGGGGGGSAKIKVDGCNIESSNGDIDAKSMNEALDSAIEDKKGAVNIKVTTDSTDMEVNLPKEGMKKLLENKLDLNIKSEKLEYNIPAGAISEKIIDSLGEEGQLQFKSKELSVSKTLYKIPLGSEYDRDNALVIDFVLNGLDKEDKVVDNVSKFNKSIDIKIDLKEVKGSVEKLNLYYVNEKTNKLEYVPSKIVDGNLVVKLNHYSMYSIMEYNVTYSDIQNHWSKEFVETMASKYIVKGYEDGTFKPDNKVTRAEFATLLVKTLGLEEVKYDGEFTDISKDDWYANMVATAAKNNLVGGYEDDTYKPNKTITRAEMAVMIANALEGEVESSVEAKLDKVFNDTLSIPKWARPYVLKAYEADILVGADGSFNADNNATRGEATTAVYKLFKK</sequence>
<reference evidence="5 6" key="1">
    <citation type="submission" date="2017-06" db="EMBL/GenBank/DDBJ databases">
        <title>Draft genome sequence of anaerobic fermentative bacterium Anaeromicrobium sediminis DY2726D isolated from West Pacific Ocean sediments.</title>
        <authorList>
            <person name="Zeng X."/>
        </authorList>
    </citation>
    <scope>NUCLEOTIDE SEQUENCE [LARGE SCALE GENOMIC DNA]</scope>
    <source>
        <strain evidence="5 6">DY2726D</strain>
    </source>
</reference>
<organism evidence="5 6">
    <name type="scientific">Anaeromicrobium sediminis</name>
    <dbReference type="NCBI Taxonomy" id="1478221"/>
    <lineage>
        <taxon>Bacteria</taxon>
        <taxon>Bacillati</taxon>
        <taxon>Bacillota</taxon>
        <taxon>Clostridia</taxon>
        <taxon>Peptostreptococcales</taxon>
        <taxon>Thermotaleaceae</taxon>
        <taxon>Anaeromicrobium</taxon>
    </lineage>
</organism>
<dbReference type="RefSeq" id="WP_095133776.1">
    <property type="nucleotide sequence ID" value="NZ_NIBG01000008.1"/>
</dbReference>
<feature type="domain" description="SLH" evidence="4">
    <location>
        <begin position="898"/>
        <end position="957"/>
    </location>
</feature>